<proteinExistence type="predicted"/>
<dbReference type="InterPro" id="IPR050954">
    <property type="entry name" value="ET_IronSulfur_Cluster-Binding"/>
</dbReference>
<dbReference type="InterPro" id="IPR017896">
    <property type="entry name" value="4Fe4S_Fe-S-bd"/>
</dbReference>
<dbReference type="eggNOG" id="COG0437">
    <property type="taxonomic scope" value="Bacteria"/>
</dbReference>
<sequence length="254" mass="28765">MAIKRRDLLKLGGLTLIGTAASAAVGGVYTKPQEALKGSRWALAIDVVKCKENRATCGLKCVEVCHSLHNVPSIPDKKKEIKWIWEEKFEHAFPEHEANYYLNEKLHDTPFLLLCNHCDNPPCVRVCPTKATFKREDGIVMMDYHRCIGCRFCMAACPYGARSFNWIDPRPFIAKVNPEYPSRMKGVVEKCTLCYERIAEGKIPACVEACPAKAIVFGDLKNPNDEINKILKERIAIRRKEELTTYPSVFYLIG</sequence>
<dbReference type="HOGENOM" id="CLU_043374_1_0_0"/>
<keyword evidence="5" id="KW-0732">Signal</keyword>
<dbReference type="GO" id="GO:0046872">
    <property type="term" value="F:metal ion binding"/>
    <property type="evidence" value="ECO:0007669"/>
    <property type="project" value="UniProtKB-KW"/>
</dbReference>
<dbReference type="Proteomes" id="UP000028481">
    <property type="component" value="Chromosome"/>
</dbReference>
<dbReference type="AlphaFoldDB" id="A0A075WYF3"/>
<dbReference type="InterPro" id="IPR006311">
    <property type="entry name" value="TAT_signal"/>
</dbReference>
<dbReference type="CDD" id="cd10551">
    <property type="entry name" value="PsrB"/>
    <property type="match status" value="1"/>
</dbReference>
<dbReference type="PANTHER" id="PTHR43177">
    <property type="entry name" value="PROTEIN NRFC"/>
    <property type="match status" value="1"/>
</dbReference>
<gene>
    <name evidence="7" type="ORF">HL41_01640</name>
</gene>
<feature type="chain" id="PRO_5001710801" evidence="5">
    <location>
        <begin position="24"/>
        <end position="254"/>
    </location>
</feature>
<evidence type="ECO:0000256" key="1">
    <source>
        <dbReference type="ARBA" id="ARBA00022485"/>
    </source>
</evidence>
<dbReference type="KEGG" id="tcm:HL41_01640"/>
<evidence type="ECO:0000259" key="6">
    <source>
        <dbReference type="PROSITE" id="PS51379"/>
    </source>
</evidence>
<keyword evidence="1" id="KW-0004">4Fe-4S</keyword>
<dbReference type="InterPro" id="IPR054822">
    <property type="entry name" value="DsrO-like"/>
</dbReference>
<dbReference type="SUPFAM" id="SSF54862">
    <property type="entry name" value="4Fe-4S ferredoxins"/>
    <property type="match status" value="1"/>
</dbReference>
<evidence type="ECO:0000256" key="4">
    <source>
        <dbReference type="ARBA" id="ARBA00023014"/>
    </source>
</evidence>
<name>A0A075WYF3_9BACT</name>
<dbReference type="STRING" id="289377.HL41_01640"/>
<dbReference type="PANTHER" id="PTHR43177:SF3">
    <property type="entry name" value="PROTEIN NRFC HOMOLOG"/>
    <property type="match status" value="1"/>
</dbReference>
<reference evidence="7 8" key="1">
    <citation type="journal article" date="2015" name="Genome Announc.">
        <title>Genome Sequence of a Sulfate-Reducing Thermophilic Bacterium, Thermodesulfobacterium commune DSM 2178T (Phylum Thermodesulfobacteria).</title>
        <authorList>
            <person name="Bhatnagar S."/>
            <person name="Badger J.H."/>
            <person name="Madupu R."/>
            <person name="Khouri H.M."/>
            <person name="O'Connor E.M."/>
            <person name="Robb F.T."/>
            <person name="Ward N.L."/>
            <person name="Eisen J.A."/>
        </authorList>
    </citation>
    <scope>NUCLEOTIDE SEQUENCE [LARGE SCALE GENOMIC DNA]</scope>
    <source>
        <strain evidence="7 8">DSM 2178</strain>
    </source>
</reference>
<keyword evidence="3" id="KW-0408">Iron</keyword>
<dbReference type="EMBL" id="CP008796">
    <property type="protein sequence ID" value="AIH03627.1"/>
    <property type="molecule type" value="Genomic_DNA"/>
</dbReference>
<protein>
    <submittedName>
        <fullName evidence="7">4Fe-4S ferredoxin</fullName>
    </submittedName>
</protein>
<evidence type="ECO:0000313" key="8">
    <source>
        <dbReference type="Proteomes" id="UP000028481"/>
    </source>
</evidence>
<dbReference type="PROSITE" id="PS00198">
    <property type="entry name" value="4FE4S_FER_1"/>
    <property type="match status" value="1"/>
</dbReference>
<feature type="signal peptide" evidence="5">
    <location>
        <begin position="1"/>
        <end position="23"/>
    </location>
</feature>
<dbReference type="PaxDb" id="289377-HL41_01640"/>
<evidence type="ECO:0000256" key="2">
    <source>
        <dbReference type="ARBA" id="ARBA00022723"/>
    </source>
</evidence>
<dbReference type="PROSITE" id="PS51318">
    <property type="entry name" value="TAT"/>
    <property type="match status" value="1"/>
</dbReference>
<dbReference type="NCBIfam" id="NF045797">
    <property type="entry name" value="DsrO"/>
    <property type="match status" value="1"/>
</dbReference>
<dbReference type="PROSITE" id="PS51379">
    <property type="entry name" value="4FE4S_FER_2"/>
    <property type="match status" value="1"/>
</dbReference>
<dbReference type="Gene3D" id="3.30.70.20">
    <property type="match status" value="2"/>
</dbReference>
<evidence type="ECO:0000256" key="3">
    <source>
        <dbReference type="ARBA" id="ARBA00023004"/>
    </source>
</evidence>
<dbReference type="Pfam" id="PF13247">
    <property type="entry name" value="Fer4_11"/>
    <property type="match status" value="2"/>
</dbReference>
<keyword evidence="4" id="KW-0411">Iron-sulfur</keyword>
<evidence type="ECO:0000256" key="5">
    <source>
        <dbReference type="SAM" id="SignalP"/>
    </source>
</evidence>
<dbReference type="InterPro" id="IPR017900">
    <property type="entry name" value="4Fe4S_Fe_S_CS"/>
</dbReference>
<accession>A0A075WYF3</accession>
<dbReference type="RefSeq" id="WP_038060062.1">
    <property type="nucleotide sequence ID" value="NZ_CP008796.1"/>
</dbReference>
<evidence type="ECO:0000313" key="7">
    <source>
        <dbReference type="EMBL" id="AIH03627.1"/>
    </source>
</evidence>
<dbReference type="GO" id="GO:0051539">
    <property type="term" value="F:4 iron, 4 sulfur cluster binding"/>
    <property type="evidence" value="ECO:0007669"/>
    <property type="project" value="UniProtKB-KW"/>
</dbReference>
<feature type="domain" description="4Fe-4S ferredoxin-type" evidence="6">
    <location>
        <begin position="138"/>
        <end position="167"/>
    </location>
</feature>
<keyword evidence="2" id="KW-0479">Metal-binding</keyword>
<organism evidence="7 8">
    <name type="scientific">Thermodesulfobacterium commune DSM 2178</name>
    <dbReference type="NCBI Taxonomy" id="289377"/>
    <lineage>
        <taxon>Bacteria</taxon>
        <taxon>Pseudomonadati</taxon>
        <taxon>Thermodesulfobacteriota</taxon>
        <taxon>Thermodesulfobacteria</taxon>
        <taxon>Thermodesulfobacteriales</taxon>
        <taxon>Thermodesulfobacteriaceae</taxon>
        <taxon>Thermodesulfobacterium</taxon>
    </lineage>
</organism>
<keyword evidence="8" id="KW-1185">Reference proteome</keyword>
<dbReference type="OrthoDB" id="9789030at2"/>